<evidence type="ECO:0000256" key="5">
    <source>
        <dbReference type="ARBA" id="ARBA00022777"/>
    </source>
</evidence>
<evidence type="ECO:0000313" key="10">
    <source>
        <dbReference type="EMBL" id="AES90302.1"/>
    </source>
</evidence>
<protein>
    <recommendedName>
        <fullName evidence="1">non-specific serine/threonine protein kinase</fullName>
        <ecNumber evidence="1">2.7.11.1</ecNumber>
    </recommendedName>
</protein>
<evidence type="ECO:0000313" key="12">
    <source>
        <dbReference type="Proteomes" id="UP000002051"/>
    </source>
</evidence>
<dbReference type="PaxDb" id="3880-AES90302"/>
<comment type="catalytic activity">
    <reaction evidence="8">
        <text>L-seryl-[protein] + ATP = O-phospho-L-seryl-[protein] + ADP + H(+)</text>
        <dbReference type="Rhea" id="RHEA:17989"/>
        <dbReference type="Rhea" id="RHEA-COMP:9863"/>
        <dbReference type="Rhea" id="RHEA-COMP:11604"/>
        <dbReference type="ChEBI" id="CHEBI:15378"/>
        <dbReference type="ChEBI" id="CHEBI:29999"/>
        <dbReference type="ChEBI" id="CHEBI:30616"/>
        <dbReference type="ChEBI" id="CHEBI:83421"/>
        <dbReference type="ChEBI" id="CHEBI:456216"/>
        <dbReference type="EC" id="2.7.11.1"/>
    </reaction>
</comment>
<dbReference type="GO" id="GO:0004674">
    <property type="term" value="F:protein serine/threonine kinase activity"/>
    <property type="evidence" value="ECO:0007669"/>
    <property type="project" value="UniProtKB-KW"/>
</dbReference>
<sequence>MINPKPNTRPKKLNPIHERYYTLALQTHGFSVPQAVEHNRHCVIMSLVQGYPYLRPLKRSRADLE</sequence>
<evidence type="ECO:0000256" key="8">
    <source>
        <dbReference type="ARBA" id="ARBA00048679"/>
    </source>
</evidence>
<dbReference type="AlphaFoldDB" id="G7JNQ4"/>
<keyword evidence="5 10" id="KW-0418">Kinase</keyword>
<dbReference type="GO" id="GO:0005524">
    <property type="term" value="F:ATP binding"/>
    <property type="evidence" value="ECO:0007669"/>
    <property type="project" value="UniProtKB-KW"/>
</dbReference>
<evidence type="ECO:0000256" key="7">
    <source>
        <dbReference type="ARBA" id="ARBA00047899"/>
    </source>
</evidence>
<organism evidence="10 12">
    <name type="scientific">Medicago truncatula</name>
    <name type="common">Barrel medic</name>
    <name type="synonym">Medicago tribuloides</name>
    <dbReference type="NCBI Taxonomy" id="3880"/>
    <lineage>
        <taxon>Eukaryota</taxon>
        <taxon>Viridiplantae</taxon>
        <taxon>Streptophyta</taxon>
        <taxon>Embryophyta</taxon>
        <taxon>Tracheophyta</taxon>
        <taxon>Spermatophyta</taxon>
        <taxon>Magnoliopsida</taxon>
        <taxon>eudicotyledons</taxon>
        <taxon>Gunneridae</taxon>
        <taxon>Pentapetalae</taxon>
        <taxon>rosids</taxon>
        <taxon>fabids</taxon>
        <taxon>Fabales</taxon>
        <taxon>Fabaceae</taxon>
        <taxon>Papilionoideae</taxon>
        <taxon>50 kb inversion clade</taxon>
        <taxon>NPAAA clade</taxon>
        <taxon>Hologalegina</taxon>
        <taxon>IRL clade</taxon>
        <taxon>Trifolieae</taxon>
        <taxon>Medicago</taxon>
    </lineage>
</organism>
<keyword evidence="4" id="KW-0547">Nucleotide-binding</keyword>
<evidence type="ECO:0000256" key="1">
    <source>
        <dbReference type="ARBA" id="ARBA00012513"/>
    </source>
</evidence>
<evidence type="ECO:0000259" key="9">
    <source>
        <dbReference type="Pfam" id="PF01163"/>
    </source>
</evidence>
<accession>G7JNQ4</accession>
<evidence type="ECO:0000256" key="4">
    <source>
        <dbReference type="ARBA" id="ARBA00022741"/>
    </source>
</evidence>
<dbReference type="Pfam" id="PF01163">
    <property type="entry name" value="RIO1"/>
    <property type="match status" value="1"/>
</dbReference>
<evidence type="ECO:0000313" key="11">
    <source>
        <dbReference type="EnsemblPlants" id="AES90302"/>
    </source>
</evidence>
<reference evidence="10 12" key="1">
    <citation type="journal article" date="2011" name="Nature">
        <title>The Medicago genome provides insight into the evolution of rhizobial symbioses.</title>
        <authorList>
            <person name="Young N.D."/>
            <person name="Debelle F."/>
            <person name="Oldroyd G.E."/>
            <person name="Geurts R."/>
            <person name="Cannon S.B."/>
            <person name="Udvardi M.K."/>
            <person name="Benedito V.A."/>
            <person name="Mayer K.F."/>
            <person name="Gouzy J."/>
            <person name="Schoof H."/>
            <person name="Van de Peer Y."/>
            <person name="Proost S."/>
            <person name="Cook D.R."/>
            <person name="Meyers B.C."/>
            <person name="Spannagl M."/>
            <person name="Cheung F."/>
            <person name="De Mita S."/>
            <person name="Krishnakumar V."/>
            <person name="Gundlach H."/>
            <person name="Zhou S."/>
            <person name="Mudge J."/>
            <person name="Bharti A.K."/>
            <person name="Murray J.D."/>
            <person name="Naoumkina M.A."/>
            <person name="Rosen B."/>
            <person name="Silverstein K.A."/>
            <person name="Tang H."/>
            <person name="Rombauts S."/>
            <person name="Zhao P.X."/>
            <person name="Zhou P."/>
            <person name="Barbe V."/>
            <person name="Bardou P."/>
            <person name="Bechner M."/>
            <person name="Bellec A."/>
            <person name="Berger A."/>
            <person name="Berges H."/>
            <person name="Bidwell S."/>
            <person name="Bisseling T."/>
            <person name="Choisne N."/>
            <person name="Couloux A."/>
            <person name="Denny R."/>
            <person name="Deshpande S."/>
            <person name="Dai X."/>
            <person name="Doyle J.J."/>
            <person name="Dudez A.M."/>
            <person name="Farmer A.D."/>
            <person name="Fouteau S."/>
            <person name="Franken C."/>
            <person name="Gibelin C."/>
            <person name="Gish J."/>
            <person name="Goldstein S."/>
            <person name="Gonzalez A.J."/>
            <person name="Green P.J."/>
            <person name="Hallab A."/>
            <person name="Hartog M."/>
            <person name="Hua A."/>
            <person name="Humphray S.J."/>
            <person name="Jeong D.H."/>
            <person name="Jing Y."/>
            <person name="Jocker A."/>
            <person name="Kenton S.M."/>
            <person name="Kim D.J."/>
            <person name="Klee K."/>
            <person name="Lai H."/>
            <person name="Lang C."/>
            <person name="Lin S."/>
            <person name="Macmil S.L."/>
            <person name="Magdelenat G."/>
            <person name="Matthews L."/>
            <person name="McCorrison J."/>
            <person name="Monaghan E.L."/>
            <person name="Mun J.H."/>
            <person name="Najar F.Z."/>
            <person name="Nicholson C."/>
            <person name="Noirot C."/>
            <person name="O'Bleness M."/>
            <person name="Paule C.R."/>
            <person name="Poulain J."/>
            <person name="Prion F."/>
            <person name="Qin B."/>
            <person name="Qu C."/>
            <person name="Retzel E.F."/>
            <person name="Riddle C."/>
            <person name="Sallet E."/>
            <person name="Samain S."/>
            <person name="Samson N."/>
            <person name="Sanders I."/>
            <person name="Saurat O."/>
            <person name="Scarpelli C."/>
            <person name="Schiex T."/>
            <person name="Segurens B."/>
            <person name="Severin A.J."/>
            <person name="Sherrier D.J."/>
            <person name="Shi R."/>
            <person name="Sims S."/>
            <person name="Singer S.R."/>
            <person name="Sinharoy S."/>
            <person name="Sterck L."/>
            <person name="Viollet A."/>
            <person name="Wang B.B."/>
            <person name="Wang K."/>
            <person name="Wang M."/>
            <person name="Wang X."/>
            <person name="Warfsmann J."/>
            <person name="Weissenbach J."/>
            <person name="White D.D."/>
            <person name="White J.D."/>
            <person name="Wiley G.B."/>
            <person name="Wincker P."/>
            <person name="Xing Y."/>
            <person name="Yang L."/>
            <person name="Yao Z."/>
            <person name="Ying F."/>
            <person name="Zhai J."/>
            <person name="Zhou L."/>
            <person name="Zuber A."/>
            <person name="Denarie J."/>
            <person name="Dixon R.A."/>
            <person name="May G.D."/>
            <person name="Schwartz D.C."/>
            <person name="Rogers J."/>
            <person name="Quetier F."/>
            <person name="Town C.D."/>
            <person name="Roe B.A."/>
        </authorList>
    </citation>
    <scope>NUCLEOTIDE SEQUENCE [LARGE SCALE GENOMIC DNA]</scope>
    <source>
        <strain evidence="10">A17</strain>
        <strain evidence="11 12">cv. Jemalong A17</strain>
    </source>
</reference>
<keyword evidence="3" id="KW-0808">Transferase</keyword>
<keyword evidence="6" id="KW-0067">ATP-binding</keyword>
<gene>
    <name evidence="10" type="ordered locus">MTR_4g087670</name>
</gene>
<dbReference type="InterPro" id="IPR018934">
    <property type="entry name" value="RIO_dom"/>
</dbReference>
<dbReference type="Proteomes" id="UP000002051">
    <property type="component" value="Chromosome 4"/>
</dbReference>
<evidence type="ECO:0000256" key="2">
    <source>
        <dbReference type="ARBA" id="ARBA00022527"/>
    </source>
</evidence>
<evidence type="ECO:0000256" key="6">
    <source>
        <dbReference type="ARBA" id="ARBA00022840"/>
    </source>
</evidence>
<evidence type="ECO:0000256" key="3">
    <source>
        <dbReference type="ARBA" id="ARBA00022679"/>
    </source>
</evidence>
<reference evidence="10 12" key="2">
    <citation type="journal article" date="2014" name="BMC Genomics">
        <title>An improved genome release (version Mt4.0) for the model legume Medicago truncatula.</title>
        <authorList>
            <person name="Tang H."/>
            <person name="Krishnakumar V."/>
            <person name="Bidwell S."/>
            <person name="Rosen B."/>
            <person name="Chan A."/>
            <person name="Zhou S."/>
            <person name="Gentzbittel L."/>
            <person name="Childs K.L."/>
            <person name="Yandell M."/>
            <person name="Gundlach H."/>
            <person name="Mayer K.F."/>
            <person name="Schwartz D.C."/>
            <person name="Town C.D."/>
        </authorList>
    </citation>
    <scope>GENOME REANNOTATION</scope>
    <source>
        <strain evidence="11 12">cv. Jemalong A17</strain>
    </source>
</reference>
<dbReference type="EMBL" id="CM001220">
    <property type="protein sequence ID" value="AES90302.1"/>
    <property type="molecule type" value="Genomic_DNA"/>
</dbReference>
<dbReference type="STRING" id="3880.G7JNQ4"/>
<proteinExistence type="predicted"/>
<name>G7JNQ4_MEDTR</name>
<feature type="domain" description="RIO-type" evidence="9">
    <location>
        <begin position="22"/>
        <end position="54"/>
    </location>
</feature>
<dbReference type="EC" id="2.7.11.1" evidence="1"/>
<keyword evidence="2" id="KW-0723">Serine/threonine-protein kinase</keyword>
<dbReference type="EnsemblPlants" id="AES90302">
    <property type="protein sequence ID" value="AES90302"/>
    <property type="gene ID" value="MTR_4g087670"/>
</dbReference>
<comment type="catalytic activity">
    <reaction evidence="7">
        <text>L-threonyl-[protein] + ATP = O-phospho-L-threonyl-[protein] + ADP + H(+)</text>
        <dbReference type="Rhea" id="RHEA:46608"/>
        <dbReference type="Rhea" id="RHEA-COMP:11060"/>
        <dbReference type="Rhea" id="RHEA-COMP:11605"/>
        <dbReference type="ChEBI" id="CHEBI:15378"/>
        <dbReference type="ChEBI" id="CHEBI:30013"/>
        <dbReference type="ChEBI" id="CHEBI:30616"/>
        <dbReference type="ChEBI" id="CHEBI:61977"/>
        <dbReference type="ChEBI" id="CHEBI:456216"/>
        <dbReference type="EC" id="2.7.11.1"/>
    </reaction>
</comment>
<reference evidence="11" key="3">
    <citation type="submission" date="2015-04" db="UniProtKB">
        <authorList>
            <consortium name="EnsemblPlants"/>
        </authorList>
    </citation>
    <scope>IDENTIFICATION</scope>
    <source>
        <strain evidence="11">cv. Jemalong A17</strain>
    </source>
</reference>
<keyword evidence="12" id="KW-1185">Reference proteome</keyword>
<dbReference type="HOGENOM" id="CLU_2853083_0_0_1"/>